<reference evidence="10" key="1">
    <citation type="journal article" date="2019" name="bioRxiv">
        <title>The Genome of the Zebra Mussel, Dreissena polymorpha: A Resource for Invasive Species Research.</title>
        <authorList>
            <person name="McCartney M.A."/>
            <person name="Auch B."/>
            <person name="Kono T."/>
            <person name="Mallez S."/>
            <person name="Zhang Y."/>
            <person name="Obille A."/>
            <person name="Becker A."/>
            <person name="Abrahante J.E."/>
            <person name="Garbe J."/>
            <person name="Badalamenti J.P."/>
            <person name="Herman A."/>
            <person name="Mangelson H."/>
            <person name="Liachko I."/>
            <person name="Sullivan S."/>
            <person name="Sone E.D."/>
            <person name="Koren S."/>
            <person name="Silverstein K.A.T."/>
            <person name="Beckman K.B."/>
            <person name="Gohl D.M."/>
        </authorList>
    </citation>
    <scope>NUCLEOTIDE SEQUENCE</scope>
    <source>
        <strain evidence="10">Duluth1</strain>
        <tissue evidence="10">Whole animal</tissue>
    </source>
</reference>
<dbReference type="GO" id="GO:0038023">
    <property type="term" value="F:signaling receptor activity"/>
    <property type="evidence" value="ECO:0007669"/>
    <property type="project" value="TreeGrafter"/>
</dbReference>
<dbReference type="Gene3D" id="3.80.10.10">
    <property type="entry name" value="Ribonuclease Inhibitor"/>
    <property type="match status" value="2"/>
</dbReference>
<dbReference type="InterPro" id="IPR032675">
    <property type="entry name" value="LRR_dom_sf"/>
</dbReference>
<gene>
    <name evidence="10" type="ORF">DPMN_122772</name>
</gene>
<comment type="subcellular location">
    <subcellularLocation>
        <location evidence="1">Membrane</location>
        <topology evidence="1">Single-pass membrane protein</topology>
    </subcellularLocation>
</comment>
<keyword evidence="6 9" id="KW-1133">Transmembrane helix</keyword>
<dbReference type="PANTHER" id="PTHR24365:SF541">
    <property type="entry name" value="PROTEIN TOLL-RELATED"/>
    <property type="match status" value="1"/>
</dbReference>
<evidence type="ECO:0000256" key="4">
    <source>
        <dbReference type="ARBA" id="ARBA00022729"/>
    </source>
</evidence>
<evidence type="ECO:0000256" key="7">
    <source>
        <dbReference type="ARBA" id="ARBA00023136"/>
    </source>
</evidence>
<evidence type="ECO:0000256" key="6">
    <source>
        <dbReference type="ARBA" id="ARBA00022989"/>
    </source>
</evidence>
<dbReference type="SUPFAM" id="SSF52047">
    <property type="entry name" value="RNI-like"/>
    <property type="match status" value="1"/>
</dbReference>
<dbReference type="SMART" id="SM00369">
    <property type="entry name" value="LRR_TYP"/>
    <property type="match status" value="2"/>
</dbReference>
<dbReference type="InterPro" id="IPR001611">
    <property type="entry name" value="Leu-rich_rpt"/>
</dbReference>
<feature type="transmembrane region" description="Helical" evidence="9">
    <location>
        <begin position="435"/>
        <end position="457"/>
    </location>
</feature>
<dbReference type="InterPro" id="IPR003591">
    <property type="entry name" value="Leu-rich_rpt_typical-subtyp"/>
</dbReference>
<keyword evidence="8" id="KW-0325">Glycoprotein</keyword>
<dbReference type="GO" id="GO:0007165">
    <property type="term" value="P:signal transduction"/>
    <property type="evidence" value="ECO:0007669"/>
    <property type="project" value="TreeGrafter"/>
</dbReference>
<keyword evidence="2" id="KW-0433">Leucine-rich repeat</keyword>
<reference evidence="10" key="2">
    <citation type="submission" date="2020-11" db="EMBL/GenBank/DDBJ databases">
        <authorList>
            <person name="McCartney M.A."/>
            <person name="Auch B."/>
            <person name="Kono T."/>
            <person name="Mallez S."/>
            <person name="Becker A."/>
            <person name="Gohl D.M."/>
            <person name="Silverstein K.A.T."/>
            <person name="Koren S."/>
            <person name="Bechman K.B."/>
            <person name="Herman A."/>
            <person name="Abrahante J.E."/>
            <person name="Garbe J."/>
        </authorList>
    </citation>
    <scope>NUCLEOTIDE SEQUENCE</scope>
    <source>
        <strain evidence="10">Duluth1</strain>
        <tissue evidence="10">Whole animal</tissue>
    </source>
</reference>
<evidence type="ECO:0000256" key="3">
    <source>
        <dbReference type="ARBA" id="ARBA00022692"/>
    </source>
</evidence>
<evidence type="ECO:0000256" key="9">
    <source>
        <dbReference type="SAM" id="Phobius"/>
    </source>
</evidence>
<evidence type="ECO:0000313" key="11">
    <source>
        <dbReference type="Proteomes" id="UP000828390"/>
    </source>
</evidence>
<protein>
    <submittedName>
        <fullName evidence="10">Uncharacterized protein</fullName>
    </submittedName>
</protein>
<dbReference type="Proteomes" id="UP000828390">
    <property type="component" value="Unassembled WGS sequence"/>
</dbReference>
<evidence type="ECO:0000256" key="8">
    <source>
        <dbReference type="ARBA" id="ARBA00023180"/>
    </source>
</evidence>
<dbReference type="AlphaFoldDB" id="A0A9D4JUS3"/>
<keyword evidence="4" id="KW-0732">Signal</keyword>
<comment type="caution">
    <text evidence="10">The sequence shown here is derived from an EMBL/GenBank/DDBJ whole genome shotgun (WGS) entry which is preliminary data.</text>
</comment>
<keyword evidence="7 9" id="KW-0472">Membrane</keyword>
<name>A0A9D4JUS3_DREPO</name>
<sequence>MLDLSDNYALDIMSLLKELSGVASGNNQTTLPSLRWLNMAKVQSYSNTPVALDARFFEILSKREIEYLDLSHFNINELDMIAFCKLCGHLKHLVLKNASIITNQIPNLGNPIMASCPSLRTLDIRNLNFGYLMHFINQIPGMDKSILLRFYMPSLFHLFPNVETLLMSNVLHTDRLGETNLTGIVFNLTRYEFTFRKIDISNNKLRLFNVSVFLHPNTSKSLNETDFSGNVLVYISPQAFHSSTYLQHLNLSRNNLNEMLKHHHSDFEILLYPLRKLKVFSLSNNGLTSMPKNMFTNNSELRHLDLSDNFLIKIDIKFEHLIKLQLLDLGGNRFRVLNVDMFLQCESILQYQNGINSISNIAGDSKLAVILHKNPMECKCDDTFIRSVEWIENSEFVRDDELLPVCSLDNKAIVISKTASKKTKDYCHLIEVRRIALIVGIASASILVVCVIIVIIWRRRLNKKNALERFVKKIKVGDKLKNLIFLSFCNEDGDYVLENIFPRMKEEVSLALECDRNLVCCGEFNFKPGVSVCIEAMRCIEESSVIIFFHFKKNL</sequence>
<evidence type="ECO:0000313" key="10">
    <source>
        <dbReference type="EMBL" id="KAH3821017.1"/>
    </source>
</evidence>
<keyword evidence="3 9" id="KW-0812">Transmembrane</keyword>
<organism evidence="10 11">
    <name type="scientific">Dreissena polymorpha</name>
    <name type="common">Zebra mussel</name>
    <name type="synonym">Mytilus polymorpha</name>
    <dbReference type="NCBI Taxonomy" id="45954"/>
    <lineage>
        <taxon>Eukaryota</taxon>
        <taxon>Metazoa</taxon>
        <taxon>Spiralia</taxon>
        <taxon>Lophotrochozoa</taxon>
        <taxon>Mollusca</taxon>
        <taxon>Bivalvia</taxon>
        <taxon>Autobranchia</taxon>
        <taxon>Heteroconchia</taxon>
        <taxon>Euheterodonta</taxon>
        <taxon>Imparidentia</taxon>
        <taxon>Neoheterodontei</taxon>
        <taxon>Myida</taxon>
        <taxon>Dreissenoidea</taxon>
        <taxon>Dreissenidae</taxon>
        <taxon>Dreissena</taxon>
    </lineage>
</organism>
<keyword evidence="5" id="KW-0677">Repeat</keyword>
<keyword evidence="11" id="KW-1185">Reference proteome</keyword>
<dbReference type="Pfam" id="PF13855">
    <property type="entry name" value="LRR_8"/>
    <property type="match status" value="1"/>
</dbReference>
<evidence type="ECO:0000256" key="1">
    <source>
        <dbReference type="ARBA" id="ARBA00004167"/>
    </source>
</evidence>
<dbReference type="GO" id="GO:0005886">
    <property type="term" value="C:plasma membrane"/>
    <property type="evidence" value="ECO:0007669"/>
    <property type="project" value="TreeGrafter"/>
</dbReference>
<dbReference type="EMBL" id="JAIWYP010000005">
    <property type="protein sequence ID" value="KAH3821017.1"/>
    <property type="molecule type" value="Genomic_DNA"/>
</dbReference>
<proteinExistence type="predicted"/>
<evidence type="ECO:0000256" key="5">
    <source>
        <dbReference type="ARBA" id="ARBA00022737"/>
    </source>
</evidence>
<evidence type="ECO:0000256" key="2">
    <source>
        <dbReference type="ARBA" id="ARBA00022614"/>
    </source>
</evidence>
<dbReference type="PANTHER" id="PTHR24365">
    <property type="entry name" value="TOLL-LIKE RECEPTOR"/>
    <property type="match status" value="1"/>
</dbReference>
<accession>A0A9D4JUS3</accession>